<accession>A0A6G0XD90</accession>
<dbReference type="SMART" id="SM00248">
    <property type="entry name" value="ANK"/>
    <property type="match status" value="4"/>
</dbReference>
<feature type="repeat" description="ANK" evidence="1">
    <location>
        <begin position="42"/>
        <end position="63"/>
    </location>
</feature>
<sequence>MAPQTSEALFTAIKEGDAEQFEEILAQASTADVNAIRKVQKDEMTPLMLAAELGHVDIVKALLGRDDIEINRPESKKMATPLIRACSKGHEDVVQMLLTCPKIDVNLKSEKNQCAIQKAASLGYITIVELLWDRVDDASRDRCVQTALQGQKYELVARLIHLGANVDPKFQGRLVLPNVARYLSLGGLVSMLLHDLPFQVVDNTLVPRPDQSYSWTTFLDARVSVCDDVSKKAVVEAILNHPMFQSVSRHLLAHELVYAFDAHEREAWTLADQDTRLFLHRLLCFAGRYEILEGSPVHVSATAVVVLANDHGICDQVFAEYAKQDGTLDVDGFLSCNAVLKQLSRGGRSSRSLRRASSSDVDVWMREFDSMDTSNTGTIDDSSFMAYCQRRFGLLQVAIKFMKNGDEYARELWTRQNLNSKHVLGLAPTEDKSFLDKHVHEVTLDCGDDQICMSDYPHVIVMPAATRSLEDIFLKERPSANAVRSMLEEVAAGLAHLHANNFVHGDLKKLNIMRVRGQLKLIDFDAAARVGDSIGAKFSSGILPPEMFYKLESDDELAKYESYWKTHNDGVEWEKVKPKMGRYVVKTFHRSADVAATSQLPYSLIAASPAVDSWAFGCMMYEMLSGQELVPTDVNQDVVADRIHEAASWTTATLHDRVEANIADSTARHLLRQLLVVDPSQRLELENVLHHSYFTGQPAIVVQPEPLLQAQSNKQEALSLLKEAAEVPSVVAETPTSLVLLPFRPTDLQPNEATRSVSNYVSQFTKVCSRFSDDVRNGKPIGPALAQWTSGQPMYLYLMDDLSCTLALTETGLYPLEVSPHDYAFLAMSLPLVQQSLNTLLKKNGISGLLPSRGNAPQSATREASVNFGATPLVTFEMFEKTLGGSHLPSSGQVRRAALRQLKLWFDLHDPCHTFAGLERVETTDGRFMWRKKSGEEEVEDGDDDVTLQTILTSLLEEEDKPLKKRVGQPSQVGEDDSSCLPKSKRKYCSMM</sequence>
<dbReference type="Proteomes" id="UP000481153">
    <property type="component" value="Unassembled WGS sequence"/>
</dbReference>
<evidence type="ECO:0000313" key="4">
    <source>
        <dbReference type="EMBL" id="KAF0738027.1"/>
    </source>
</evidence>
<evidence type="ECO:0000256" key="2">
    <source>
        <dbReference type="SAM" id="MobiDB-lite"/>
    </source>
</evidence>
<dbReference type="InterPro" id="IPR036770">
    <property type="entry name" value="Ankyrin_rpt-contain_sf"/>
</dbReference>
<protein>
    <recommendedName>
        <fullName evidence="3">Protein kinase domain-containing protein</fullName>
    </recommendedName>
</protein>
<dbReference type="GO" id="GO:0005524">
    <property type="term" value="F:ATP binding"/>
    <property type="evidence" value="ECO:0007669"/>
    <property type="project" value="InterPro"/>
</dbReference>
<gene>
    <name evidence="4" type="ORF">Ae201684_006019</name>
</gene>
<dbReference type="VEuPathDB" id="FungiDB:AeMF1_005048"/>
<dbReference type="GO" id="GO:0005634">
    <property type="term" value="C:nucleus"/>
    <property type="evidence" value="ECO:0007669"/>
    <property type="project" value="TreeGrafter"/>
</dbReference>
<dbReference type="PANTHER" id="PTHR44167:SF18">
    <property type="entry name" value="PROTEIN KINASE DOMAIN-CONTAINING PROTEIN"/>
    <property type="match status" value="1"/>
</dbReference>
<dbReference type="GO" id="GO:0044773">
    <property type="term" value="P:mitotic DNA damage checkpoint signaling"/>
    <property type="evidence" value="ECO:0007669"/>
    <property type="project" value="TreeGrafter"/>
</dbReference>
<reference evidence="4 5" key="1">
    <citation type="submission" date="2019-07" db="EMBL/GenBank/DDBJ databases">
        <title>Genomics analysis of Aphanomyces spp. identifies a new class of oomycete effector associated with host adaptation.</title>
        <authorList>
            <person name="Gaulin E."/>
        </authorList>
    </citation>
    <scope>NUCLEOTIDE SEQUENCE [LARGE SCALE GENOMIC DNA]</scope>
    <source>
        <strain evidence="4 5">ATCC 201684</strain>
    </source>
</reference>
<comment type="caution">
    <text evidence="4">The sequence shown here is derived from an EMBL/GenBank/DDBJ whole genome shotgun (WGS) entry which is preliminary data.</text>
</comment>
<name>A0A6G0XD90_9STRA</name>
<evidence type="ECO:0000259" key="3">
    <source>
        <dbReference type="PROSITE" id="PS50011"/>
    </source>
</evidence>
<feature type="compositionally biased region" description="Basic residues" evidence="2">
    <location>
        <begin position="983"/>
        <end position="992"/>
    </location>
</feature>
<dbReference type="EMBL" id="VJMJ01000079">
    <property type="protein sequence ID" value="KAF0738027.1"/>
    <property type="molecule type" value="Genomic_DNA"/>
</dbReference>
<organism evidence="4 5">
    <name type="scientific">Aphanomyces euteiches</name>
    <dbReference type="NCBI Taxonomy" id="100861"/>
    <lineage>
        <taxon>Eukaryota</taxon>
        <taxon>Sar</taxon>
        <taxon>Stramenopiles</taxon>
        <taxon>Oomycota</taxon>
        <taxon>Saprolegniomycetes</taxon>
        <taxon>Saprolegniales</taxon>
        <taxon>Verrucalvaceae</taxon>
        <taxon>Aphanomyces</taxon>
    </lineage>
</organism>
<feature type="domain" description="Protein kinase" evidence="3">
    <location>
        <begin position="365"/>
        <end position="694"/>
    </location>
</feature>
<keyword evidence="5" id="KW-1185">Reference proteome</keyword>
<dbReference type="PANTHER" id="PTHR44167">
    <property type="entry name" value="OVARIAN-SPECIFIC SERINE/THREONINE-PROTEIN KINASE LOK-RELATED"/>
    <property type="match status" value="1"/>
</dbReference>
<dbReference type="InterPro" id="IPR002110">
    <property type="entry name" value="Ankyrin_rpt"/>
</dbReference>
<feature type="region of interest" description="Disordered" evidence="2">
    <location>
        <begin position="959"/>
        <end position="992"/>
    </location>
</feature>
<dbReference type="PROSITE" id="PS50011">
    <property type="entry name" value="PROTEIN_KINASE_DOM"/>
    <property type="match status" value="1"/>
</dbReference>
<dbReference type="SMART" id="SM00220">
    <property type="entry name" value="S_TKc"/>
    <property type="match status" value="1"/>
</dbReference>
<dbReference type="InterPro" id="IPR011009">
    <property type="entry name" value="Kinase-like_dom_sf"/>
</dbReference>
<dbReference type="PROSITE" id="PS50088">
    <property type="entry name" value="ANK_REPEAT"/>
    <property type="match status" value="1"/>
</dbReference>
<dbReference type="Pfam" id="PF12796">
    <property type="entry name" value="Ank_2"/>
    <property type="match status" value="1"/>
</dbReference>
<dbReference type="Gene3D" id="1.10.510.10">
    <property type="entry name" value="Transferase(Phosphotransferase) domain 1"/>
    <property type="match status" value="1"/>
</dbReference>
<keyword evidence="1" id="KW-0040">ANK repeat</keyword>
<dbReference type="PROSITE" id="PS50297">
    <property type="entry name" value="ANK_REP_REGION"/>
    <property type="match status" value="1"/>
</dbReference>
<dbReference type="Pfam" id="PF00069">
    <property type="entry name" value="Pkinase"/>
    <property type="match status" value="2"/>
</dbReference>
<evidence type="ECO:0000256" key="1">
    <source>
        <dbReference type="PROSITE-ProRule" id="PRU00023"/>
    </source>
</evidence>
<evidence type="ECO:0000313" key="5">
    <source>
        <dbReference type="Proteomes" id="UP000481153"/>
    </source>
</evidence>
<dbReference type="InterPro" id="IPR000719">
    <property type="entry name" value="Prot_kinase_dom"/>
</dbReference>
<dbReference type="SUPFAM" id="SSF48403">
    <property type="entry name" value="Ankyrin repeat"/>
    <property type="match status" value="1"/>
</dbReference>
<dbReference type="GO" id="GO:0005737">
    <property type="term" value="C:cytoplasm"/>
    <property type="evidence" value="ECO:0007669"/>
    <property type="project" value="TreeGrafter"/>
</dbReference>
<dbReference type="SUPFAM" id="SSF56112">
    <property type="entry name" value="Protein kinase-like (PK-like)"/>
    <property type="match status" value="1"/>
</dbReference>
<dbReference type="GO" id="GO:0004674">
    <property type="term" value="F:protein serine/threonine kinase activity"/>
    <property type="evidence" value="ECO:0007669"/>
    <property type="project" value="TreeGrafter"/>
</dbReference>
<dbReference type="Gene3D" id="1.25.40.20">
    <property type="entry name" value="Ankyrin repeat-containing domain"/>
    <property type="match status" value="1"/>
</dbReference>
<proteinExistence type="predicted"/>
<dbReference type="AlphaFoldDB" id="A0A6G0XD90"/>